<sequence>MALKLHIPDCIQIPAHRLHLPEPSQPLRIQIEGPTLAIERLLPTISWQTDPTHLHFPQPAGPALARLAFKAIYKMEPKAGDDMVVRDEYLGWIVEQPLSRIDYYGVTFDHLVTLDESDPDVLQVNIIEVENDAGAYATEWLPFKITLADYTGKMVLAVPRCCQKRKGSQDRTRVNSSVAERVSSSSG</sequence>
<name>A0ABR1TRC2_9PEZI</name>
<protein>
    <submittedName>
        <fullName evidence="1">Uncharacterized protein</fullName>
    </submittedName>
</protein>
<dbReference type="GeneID" id="92094475"/>
<proteinExistence type="predicted"/>
<evidence type="ECO:0000313" key="2">
    <source>
        <dbReference type="Proteomes" id="UP001480595"/>
    </source>
</evidence>
<gene>
    <name evidence="1" type="ORF">PG994_010003</name>
</gene>
<organism evidence="1 2">
    <name type="scientific">Apiospora phragmitis</name>
    <dbReference type="NCBI Taxonomy" id="2905665"/>
    <lineage>
        <taxon>Eukaryota</taxon>
        <taxon>Fungi</taxon>
        <taxon>Dikarya</taxon>
        <taxon>Ascomycota</taxon>
        <taxon>Pezizomycotina</taxon>
        <taxon>Sordariomycetes</taxon>
        <taxon>Xylariomycetidae</taxon>
        <taxon>Amphisphaeriales</taxon>
        <taxon>Apiosporaceae</taxon>
        <taxon>Apiospora</taxon>
    </lineage>
</organism>
<reference evidence="1 2" key="1">
    <citation type="submission" date="2023-01" db="EMBL/GenBank/DDBJ databases">
        <title>Analysis of 21 Apiospora genomes using comparative genomics revels a genus with tremendous synthesis potential of carbohydrate active enzymes and secondary metabolites.</title>
        <authorList>
            <person name="Sorensen T."/>
        </authorList>
    </citation>
    <scope>NUCLEOTIDE SEQUENCE [LARGE SCALE GENOMIC DNA]</scope>
    <source>
        <strain evidence="1 2">CBS 135458</strain>
    </source>
</reference>
<keyword evidence="2" id="KW-1185">Reference proteome</keyword>
<accession>A0ABR1TRC2</accession>
<dbReference type="Proteomes" id="UP001480595">
    <property type="component" value="Unassembled WGS sequence"/>
</dbReference>
<dbReference type="RefSeq" id="XP_066710522.1">
    <property type="nucleotide sequence ID" value="XM_066861412.1"/>
</dbReference>
<comment type="caution">
    <text evidence="1">The sequence shown here is derived from an EMBL/GenBank/DDBJ whole genome shotgun (WGS) entry which is preliminary data.</text>
</comment>
<evidence type="ECO:0000313" key="1">
    <source>
        <dbReference type="EMBL" id="KAK8048273.1"/>
    </source>
</evidence>
<dbReference type="EMBL" id="JAQQWL010000011">
    <property type="protein sequence ID" value="KAK8048273.1"/>
    <property type="molecule type" value="Genomic_DNA"/>
</dbReference>